<keyword evidence="12" id="KW-0732">Signal</keyword>
<evidence type="ECO:0000256" key="7">
    <source>
        <dbReference type="ARBA" id="ARBA00022679"/>
    </source>
</evidence>
<comment type="subcellular location">
    <subcellularLocation>
        <location evidence="1">Cytoplasm</location>
    </subcellularLocation>
</comment>
<dbReference type="EMBL" id="VOSM01000001">
    <property type="protein sequence ID" value="TXD39418.1"/>
    <property type="molecule type" value="Genomic_DNA"/>
</dbReference>
<evidence type="ECO:0000256" key="6">
    <source>
        <dbReference type="ARBA" id="ARBA00022603"/>
    </source>
</evidence>
<dbReference type="InterPro" id="IPR000682">
    <property type="entry name" value="PCMT"/>
</dbReference>
<dbReference type="RefSeq" id="WP_146979845.1">
    <property type="nucleotide sequence ID" value="NZ_VOSM01000001.1"/>
</dbReference>
<dbReference type="PANTHER" id="PTHR11579">
    <property type="entry name" value="PROTEIN-L-ISOASPARTATE O-METHYLTRANSFERASE"/>
    <property type="match status" value="1"/>
</dbReference>
<evidence type="ECO:0000256" key="8">
    <source>
        <dbReference type="ARBA" id="ARBA00022691"/>
    </source>
</evidence>
<dbReference type="GO" id="GO:0032259">
    <property type="term" value="P:methylation"/>
    <property type="evidence" value="ECO:0007669"/>
    <property type="project" value="UniProtKB-KW"/>
</dbReference>
<dbReference type="AlphaFoldDB" id="A0A5C6XIS5"/>
<keyword evidence="14" id="KW-1185">Reference proteome</keyword>
<evidence type="ECO:0000256" key="12">
    <source>
        <dbReference type="SAM" id="SignalP"/>
    </source>
</evidence>
<keyword evidence="6 13" id="KW-0489">Methyltransferase</keyword>
<reference evidence="13 14" key="1">
    <citation type="submission" date="2019-08" db="EMBL/GenBank/DDBJ databases">
        <title>Bradymonadales sp. TMQ4.</title>
        <authorList>
            <person name="Liang Q."/>
        </authorList>
    </citation>
    <scope>NUCLEOTIDE SEQUENCE [LARGE SCALE GENOMIC DNA]</scope>
    <source>
        <strain evidence="13 14">TMQ4</strain>
    </source>
</reference>
<feature type="chain" id="PRO_5022726179" description="Protein-L-isoaspartate O-methyltransferase" evidence="12">
    <location>
        <begin position="24"/>
        <end position="265"/>
    </location>
</feature>
<accession>A0A5C6XIS5</accession>
<name>A0A5C6XIS5_9DELT</name>
<dbReference type="GO" id="GO:0004719">
    <property type="term" value="F:protein-L-isoaspartate (D-aspartate) O-methyltransferase activity"/>
    <property type="evidence" value="ECO:0007669"/>
    <property type="project" value="UniProtKB-EC"/>
</dbReference>
<feature type="signal peptide" evidence="12">
    <location>
        <begin position="1"/>
        <end position="23"/>
    </location>
</feature>
<proteinExistence type="inferred from homology"/>
<keyword evidence="7 13" id="KW-0808">Transferase</keyword>
<gene>
    <name evidence="13" type="ORF">FRC98_03210</name>
</gene>
<evidence type="ECO:0000256" key="10">
    <source>
        <dbReference type="ARBA" id="ARBA00031323"/>
    </source>
</evidence>
<dbReference type="Proteomes" id="UP000321412">
    <property type="component" value="Unassembled WGS sequence"/>
</dbReference>
<evidence type="ECO:0000256" key="1">
    <source>
        <dbReference type="ARBA" id="ARBA00004496"/>
    </source>
</evidence>
<sequence length="265" mass="28103">MRATRALCRVVGLGLLAGVGVMGCEPSPAPSSAEGQMQADVKMGTIEPEEDPNAAARQGERERMVSAQIVARGIKDRTVVEAMRKVPRQEFVPAPVRPRAYQDAPLPLGGGRTVLQPYLVGLVLELLELSPDDRVLEVSPGSGYTAAVLEEMGADVKVVEGDCEMAGLMSDDLVRAGYRGVEVRCGEGLEGWPEGDAGFEGIVVHEAVAELPEALVAQLSPGGRMVVALGAGEEQALTVVSKGEDGMVTQRDVELVQFWRRGEAE</sequence>
<keyword evidence="8" id="KW-0949">S-adenosyl-L-methionine</keyword>
<evidence type="ECO:0000313" key="13">
    <source>
        <dbReference type="EMBL" id="TXD39418.1"/>
    </source>
</evidence>
<evidence type="ECO:0000256" key="4">
    <source>
        <dbReference type="ARBA" id="ARBA00013346"/>
    </source>
</evidence>
<organism evidence="13 14">
    <name type="scientific">Lujinxingia vulgaris</name>
    <dbReference type="NCBI Taxonomy" id="2600176"/>
    <lineage>
        <taxon>Bacteria</taxon>
        <taxon>Deltaproteobacteria</taxon>
        <taxon>Bradymonadales</taxon>
        <taxon>Lujinxingiaceae</taxon>
        <taxon>Lujinxingia</taxon>
    </lineage>
</organism>
<evidence type="ECO:0000256" key="3">
    <source>
        <dbReference type="ARBA" id="ARBA00011890"/>
    </source>
</evidence>
<dbReference type="InterPro" id="IPR029063">
    <property type="entry name" value="SAM-dependent_MTases_sf"/>
</dbReference>
<evidence type="ECO:0000256" key="9">
    <source>
        <dbReference type="ARBA" id="ARBA00030757"/>
    </source>
</evidence>
<evidence type="ECO:0000256" key="11">
    <source>
        <dbReference type="ARBA" id="ARBA00031350"/>
    </source>
</evidence>
<dbReference type="EC" id="2.1.1.77" evidence="3"/>
<comment type="similarity">
    <text evidence="2">Belongs to the methyltransferase superfamily. L-isoaspartyl/D-aspartyl protein methyltransferase family.</text>
</comment>
<comment type="caution">
    <text evidence="13">The sequence shown here is derived from an EMBL/GenBank/DDBJ whole genome shotgun (WGS) entry which is preliminary data.</text>
</comment>
<dbReference type="GO" id="GO:0005737">
    <property type="term" value="C:cytoplasm"/>
    <property type="evidence" value="ECO:0007669"/>
    <property type="project" value="UniProtKB-SubCell"/>
</dbReference>
<protein>
    <recommendedName>
        <fullName evidence="4">Protein-L-isoaspartate O-methyltransferase</fullName>
        <ecNumber evidence="3">2.1.1.77</ecNumber>
    </recommendedName>
    <alternativeName>
        <fullName evidence="11">L-isoaspartyl protein carboxyl methyltransferase</fullName>
    </alternativeName>
    <alternativeName>
        <fullName evidence="9">Protein L-isoaspartyl methyltransferase</fullName>
    </alternativeName>
    <alternativeName>
        <fullName evidence="10">Protein-beta-aspartate methyltransferase</fullName>
    </alternativeName>
</protein>
<evidence type="ECO:0000256" key="2">
    <source>
        <dbReference type="ARBA" id="ARBA00005369"/>
    </source>
</evidence>
<dbReference type="CDD" id="cd02440">
    <property type="entry name" value="AdoMet_MTases"/>
    <property type="match status" value="1"/>
</dbReference>
<dbReference type="Pfam" id="PF01135">
    <property type="entry name" value="PCMT"/>
    <property type="match status" value="1"/>
</dbReference>
<evidence type="ECO:0000256" key="5">
    <source>
        <dbReference type="ARBA" id="ARBA00022490"/>
    </source>
</evidence>
<dbReference type="Gene3D" id="3.40.50.150">
    <property type="entry name" value="Vaccinia Virus protein VP39"/>
    <property type="match status" value="1"/>
</dbReference>
<dbReference type="OrthoDB" id="9810066at2"/>
<dbReference type="SUPFAM" id="SSF53335">
    <property type="entry name" value="S-adenosyl-L-methionine-dependent methyltransferases"/>
    <property type="match status" value="1"/>
</dbReference>
<dbReference type="PANTHER" id="PTHR11579:SF0">
    <property type="entry name" value="PROTEIN-L-ISOASPARTATE(D-ASPARTATE) O-METHYLTRANSFERASE"/>
    <property type="match status" value="1"/>
</dbReference>
<dbReference type="PROSITE" id="PS51257">
    <property type="entry name" value="PROKAR_LIPOPROTEIN"/>
    <property type="match status" value="1"/>
</dbReference>
<evidence type="ECO:0000313" key="14">
    <source>
        <dbReference type="Proteomes" id="UP000321412"/>
    </source>
</evidence>
<keyword evidence="5" id="KW-0963">Cytoplasm</keyword>